<feature type="compositionally biased region" description="Basic residues" evidence="1">
    <location>
        <begin position="555"/>
        <end position="571"/>
    </location>
</feature>
<protein>
    <submittedName>
        <fullName evidence="2">Uncharacterized protein</fullName>
    </submittedName>
</protein>
<dbReference type="OrthoDB" id="2129116at2759"/>
<dbReference type="EMBL" id="KQ965733">
    <property type="protein sequence ID" value="KXS21309.1"/>
    <property type="molecule type" value="Genomic_DNA"/>
</dbReference>
<feature type="region of interest" description="Disordered" evidence="1">
    <location>
        <begin position="509"/>
        <end position="571"/>
    </location>
</feature>
<dbReference type="AlphaFoldDB" id="A0A139AX78"/>
<proteinExistence type="predicted"/>
<evidence type="ECO:0000256" key="1">
    <source>
        <dbReference type="SAM" id="MobiDB-lite"/>
    </source>
</evidence>
<dbReference type="OMA" id="YSISAKC"/>
<accession>A0A139AX78</accession>
<dbReference type="Proteomes" id="UP000070544">
    <property type="component" value="Unassembled WGS sequence"/>
</dbReference>
<evidence type="ECO:0000313" key="3">
    <source>
        <dbReference type="Proteomes" id="UP000070544"/>
    </source>
</evidence>
<name>A0A139AX78_GONPJ</name>
<dbReference type="STRING" id="1344416.A0A139AX78"/>
<sequence>MLATGGAAGHFGVAKVFGAGRGGEVVHALAPLLHPSSLGSFHHLSLLLPPLIRHSFTTTLPALSSPLSSLPPLAPFSESAPAFQGPGSLPRRLLPYFADQGAVRAAVVALTCGGVDGKHKEVRDAMESWRAEDVVGEALRLVASPDSSLSLGAAEFTVRLADETAKLGPMAPGATLFEPAVERAGEWVVGVVELLTSKTASPTHHRAALLVLHGLTARRTYEGAVKPFTEGAGQGGDDDGGAIGGGNDLGGLREAVLKALGARLPDLCNALQLSNFKGEVEGSIALPAYHVKKPFTYLRMQVLEILHEIVRDLAQRIVEAKTRGAEGDKESEAQVPDPFTSLPWKVLVNWFFEYKHNSQYLSLFYKLFHLLLHHPTSSPSQPHPSLRSVLTKCKLLPRVVEHFNDRAFAELRGYMILVLNEVRLGAEREPKDGYLRSVLGSLQGWEKVAEQLRAATQKQVAPVYTFKIPQIPRPAPWVGPVSSDAISVAEKRVGDGKGIDLGSDYALSLGFMPTPPPTSPAPSTPTKKPPPGPVLSPDEIARTFLPDTVLTGQGHGKKKGKKRGGKAGKDT</sequence>
<evidence type="ECO:0000313" key="2">
    <source>
        <dbReference type="EMBL" id="KXS21309.1"/>
    </source>
</evidence>
<feature type="compositionally biased region" description="Pro residues" evidence="1">
    <location>
        <begin position="513"/>
        <end position="534"/>
    </location>
</feature>
<reference evidence="2 3" key="1">
    <citation type="journal article" date="2015" name="Genome Biol. Evol.">
        <title>Phylogenomic analyses indicate that early fungi evolved digesting cell walls of algal ancestors of land plants.</title>
        <authorList>
            <person name="Chang Y."/>
            <person name="Wang S."/>
            <person name="Sekimoto S."/>
            <person name="Aerts A.L."/>
            <person name="Choi C."/>
            <person name="Clum A."/>
            <person name="LaButti K.M."/>
            <person name="Lindquist E.A."/>
            <person name="Yee Ngan C."/>
            <person name="Ohm R.A."/>
            <person name="Salamov A.A."/>
            <person name="Grigoriev I.V."/>
            <person name="Spatafora J.W."/>
            <person name="Berbee M.L."/>
        </authorList>
    </citation>
    <scope>NUCLEOTIDE SEQUENCE [LARGE SCALE GENOMIC DNA]</scope>
    <source>
        <strain evidence="2 3">JEL478</strain>
    </source>
</reference>
<keyword evidence="3" id="KW-1185">Reference proteome</keyword>
<gene>
    <name evidence="2" type="ORF">M427DRAFT_316110</name>
</gene>
<organism evidence="2 3">
    <name type="scientific">Gonapodya prolifera (strain JEL478)</name>
    <name type="common">Monoblepharis prolifera</name>
    <dbReference type="NCBI Taxonomy" id="1344416"/>
    <lineage>
        <taxon>Eukaryota</taxon>
        <taxon>Fungi</taxon>
        <taxon>Fungi incertae sedis</taxon>
        <taxon>Chytridiomycota</taxon>
        <taxon>Chytridiomycota incertae sedis</taxon>
        <taxon>Monoblepharidomycetes</taxon>
        <taxon>Monoblepharidales</taxon>
        <taxon>Gonapodyaceae</taxon>
        <taxon>Gonapodya</taxon>
    </lineage>
</organism>